<dbReference type="PROSITE" id="PS50206">
    <property type="entry name" value="RHODANESE_3"/>
    <property type="match status" value="1"/>
</dbReference>
<feature type="domain" description="Rhodanese" evidence="2">
    <location>
        <begin position="186"/>
        <end position="304"/>
    </location>
</feature>
<evidence type="ECO:0000313" key="3">
    <source>
        <dbReference type="EMBL" id="QHT02787.1"/>
    </source>
</evidence>
<feature type="compositionally biased region" description="Acidic residues" evidence="1">
    <location>
        <begin position="405"/>
        <end position="438"/>
    </location>
</feature>
<accession>A0A6C0CEQ8</accession>
<evidence type="ECO:0000256" key="1">
    <source>
        <dbReference type="SAM" id="MobiDB-lite"/>
    </source>
</evidence>
<protein>
    <recommendedName>
        <fullName evidence="2">Rhodanese domain-containing protein</fullName>
    </recommendedName>
</protein>
<dbReference type="InterPro" id="IPR001763">
    <property type="entry name" value="Rhodanese-like_dom"/>
</dbReference>
<feature type="compositionally biased region" description="Basic and acidic residues" evidence="1">
    <location>
        <begin position="42"/>
        <end position="65"/>
    </location>
</feature>
<reference evidence="3" key="1">
    <citation type="journal article" date="2020" name="Nature">
        <title>Giant virus diversity and host interactions through global metagenomics.</title>
        <authorList>
            <person name="Schulz F."/>
            <person name="Roux S."/>
            <person name="Paez-Espino D."/>
            <person name="Jungbluth S."/>
            <person name="Walsh D.A."/>
            <person name="Denef V.J."/>
            <person name="McMahon K.D."/>
            <person name="Konstantinidis K.T."/>
            <person name="Eloe-Fadrosh E.A."/>
            <person name="Kyrpides N.C."/>
            <person name="Woyke T."/>
        </authorList>
    </citation>
    <scope>NUCLEOTIDE SEQUENCE</scope>
    <source>
        <strain evidence="3">GVMAG-M-3300020595-32</strain>
    </source>
</reference>
<evidence type="ECO:0000259" key="2">
    <source>
        <dbReference type="PROSITE" id="PS50206"/>
    </source>
</evidence>
<dbReference type="AlphaFoldDB" id="A0A6C0CEQ8"/>
<organism evidence="3">
    <name type="scientific">viral metagenome</name>
    <dbReference type="NCBI Taxonomy" id="1070528"/>
    <lineage>
        <taxon>unclassified sequences</taxon>
        <taxon>metagenomes</taxon>
        <taxon>organismal metagenomes</taxon>
    </lineage>
</organism>
<dbReference type="InterPro" id="IPR036873">
    <property type="entry name" value="Rhodanese-like_dom_sf"/>
</dbReference>
<dbReference type="EMBL" id="MN739399">
    <property type="protein sequence ID" value="QHT02787.1"/>
    <property type="molecule type" value="Genomic_DNA"/>
</dbReference>
<dbReference type="SUPFAM" id="SSF52821">
    <property type="entry name" value="Rhodanese/Cell cycle control phosphatase"/>
    <property type="match status" value="1"/>
</dbReference>
<sequence>MGKRTCITCDAKVVDKDKTPLWSKKDGLYSMLPRFLNCEDKYNPHKGELEEDPHKSELEEDQKSELEEESPEIVGTELKVDVNIKETDNWLLFWAAEAGASLEGDKPEGAAKSYGSEENRGLTKVDSEGNATFSLNCPKLYTEEGKLYPRHVHYTVLTEDKVWSTNIGTIEVTCKLSFETMEKIQNKRTYVIMNALSKEAYDENHIPNSILCHHESLDGLKKQKKTGIIKKLLNENLSDYPPVKEFVKEVGDIKQIPIIVYCANEECDASSKLMEHLYLCGFFNVMEYSGGMKEWLEKSTKTGKTKLFDDAASEDEEEVLDEEPLEEGDVDGLNDDEEIIVYDGVEYIHKLDDSEEVLTQDDLTVVGIYDGEEIEWINMTEYENHVKRRDEKGSVKKVKVVEEDVEDVEDVEENVEEDEKEDDVLEMDEESSDEEGDTDNYNKEFLQSKNVSELKKLLDKMHDRALKKPKKKKDMIDCLLSCKKVYTGGGVNDNIYYGGRVSKSMYENQFRGWGFTFLKQ</sequence>
<feature type="region of interest" description="Disordered" evidence="1">
    <location>
        <begin position="42"/>
        <end position="72"/>
    </location>
</feature>
<dbReference type="Gene3D" id="3.40.250.10">
    <property type="entry name" value="Rhodanese-like domain"/>
    <property type="match status" value="1"/>
</dbReference>
<feature type="region of interest" description="Disordered" evidence="1">
    <location>
        <begin position="405"/>
        <end position="440"/>
    </location>
</feature>
<name>A0A6C0CEQ8_9ZZZZ</name>
<dbReference type="Pfam" id="PF00581">
    <property type="entry name" value="Rhodanese"/>
    <property type="match status" value="1"/>
</dbReference>
<proteinExistence type="predicted"/>